<evidence type="ECO:0008006" key="3">
    <source>
        <dbReference type="Google" id="ProtNLM"/>
    </source>
</evidence>
<sequence>MVIELYTYPVGFIFTFFSILSLFRLKISLTIKFGIVGNILYCLSILTSIPMMYYFTRDTPLLLLLLSRISLLIINLIYLHKLRLKKREITLEDESEIRKTILNLGTKFMRLEVREISEKCGFDRDSIIGVLKKMIINEEIYADFFQTTNTVSFDQQTNIDEIDRLMTVYKDWEKDHYEKET</sequence>
<gene>
    <name evidence="2" type="ORF">LCGC14_1181210</name>
</gene>
<feature type="transmembrane region" description="Helical" evidence="1">
    <location>
        <begin position="6"/>
        <end position="23"/>
    </location>
</feature>
<accession>A0A0F9LRV6</accession>
<comment type="caution">
    <text evidence="2">The sequence shown here is derived from an EMBL/GenBank/DDBJ whole genome shotgun (WGS) entry which is preliminary data.</text>
</comment>
<keyword evidence="1" id="KW-1133">Transmembrane helix</keyword>
<keyword evidence="1" id="KW-0472">Membrane</keyword>
<evidence type="ECO:0000313" key="2">
    <source>
        <dbReference type="EMBL" id="KKM96128.1"/>
    </source>
</evidence>
<organism evidence="2">
    <name type="scientific">marine sediment metagenome</name>
    <dbReference type="NCBI Taxonomy" id="412755"/>
    <lineage>
        <taxon>unclassified sequences</taxon>
        <taxon>metagenomes</taxon>
        <taxon>ecological metagenomes</taxon>
    </lineage>
</organism>
<evidence type="ECO:0000256" key="1">
    <source>
        <dbReference type="SAM" id="Phobius"/>
    </source>
</evidence>
<reference evidence="2" key="1">
    <citation type="journal article" date="2015" name="Nature">
        <title>Complex archaea that bridge the gap between prokaryotes and eukaryotes.</title>
        <authorList>
            <person name="Spang A."/>
            <person name="Saw J.H."/>
            <person name="Jorgensen S.L."/>
            <person name="Zaremba-Niedzwiedzka K."/>
            <person name="Martijn J."/>
            <person name="Lind A.E."/>
            <person name="van Eijk R."/>
            <person name="Schleper C."/>
            <person name="Guy L."/>
            <person name="Ettema T.J."/>
        </authorList>
    </citation>
    <scope>NUCLEOTIDE SEQUENCE</scope>
</reference>
<dbReference type="AlphaFoldDB" id="A0A0F9LRV6"/>
<protein>
    <recommendedName>
        <fullName evidence="3">PCI domain-containing protein</fullName>
    </recommendedName>
</protein>
<feature type="transmembrane region" description="Helical" evidence="1">
    <location>
        <begin position="61"/>
        <end position="79"/>
    </location>
</feature>
<keyword evidence="1" id="KW-0812">Transmembrane</keyword>
<name>A0A0F9LRV6_9ZZZZ</name>
<dbReference type="EMBL" id="LAZR01005920">
    <property type="protein sequence ID" value="KKM96128.1"/>
    <property type="molecule type" value="Genomic_DNA"/>
</dbReference>
<feature type="transmembrane region" description="Helical" evidence="1">
    <location>
        <begin position="35"/>
        <end position="55"/>
    </location>
</feature>
<proteinExistence type="predicted"/>